<accession>A0A2T7PCJ9</accession>
<reference evidence="1 2" key="1">
    <citation type="submission" date="2018-04" db="EMBL/GenBank/DDBJ databases">
        <title>The genome of golden apple snail Pomacea canaliculata provides insight into stress tolerance and invasive adaptation.</title>
        <authorList>
            <person name="Liu C."/>
            <person name="Liu B."/>
            <person name="Ren Y."/>
            <person name="Zhang Y."/>
            <person name="Wang H."/>
            <person name="Li S."/>
            <person name="Jiang F."/>
            <person name="Yin L."/>
            <person name="Zhang G."/>
            <person name="Qian W."/>
            <person name="Fan W."/>
        </authorList>
    </citation>
    <scope>NUCLEOTIDE SEQUENCE [LARGE SCALE GENOMIC DNA]</scope>
    <source>
        <strain evidence="1">SZHN2017</strain>
        <tissue evidence="1">Muscle</tissue>
    </source>
</reference>
<organism evidence="1 2">
    <name type="scientific">Pomacea canaliculata</name>
    <name type="common">Golden apple snail</name>
    <dbReference type="NCBI Taxonomy" id="400727"/>
    <lineage>
        <taxon>Eukaryota</taxon>
        <taxon>Metazoa</taxon>
        <taxon>Spiralia</taxon>
        <taxon>Lophotrochozoa</taxon>
        <taxon>Mollusca</taxon>
        <taxon>Gastropoda</taxon>
        <taxon>Caenogastropoda</taxon>
        <taxon>Architaenioglossa</taxon>
        <taxon>Ampullarioidea</taxon>
        <taxon>Ampullariidae</taxon>
        <taxon>Pomacea</taxon>
    </lineage>
</organism>
<evidence type="ECO:0000313" key="2">
    <source>
        <dbReference type="Proteomes" id="UP000245119"/>
    </source>
</evidence>
<dbReference type="AlphaFoldDB" id="A0A2T7PCJ9"/>
<gene>
    <name evidence="1" type="ORF">C0Q70_10415</name>
</gene>
<name>A0A2T7PCJ9_POMCA</name>
<proteinExistence type="predicted"/>
<dbReference type="EMBL" id="PZQS01000005">
    <property type="protein sequence ID" value="PVD31137.1"/>
    <property type="molecule type" value="Genomic_DNA"/>
</dbReference>
<protein>
    <submittedName>
        <fullName evidence="1">Uncharacterized protein</fullName>
    </submittedName>
</protein>
<keyword evidence="2" id="KW-1185">Reference proteome</keyword>
<evidence type="ECO:0000313" key="1">
    <source>
        <dbReference type="EMBL" id="PVD31137.1"/>
    </source>
</evidence>
<dbReference type="OrthoDB" id="6155282at2759"/>
<dbReference type="Proteomes" id="UP000245119">
    <property type="component" value="Linkage Group LG5"/>
</dbReference>
<sequence length="143" mass="15955">MGPKGDVASRRDANEGCWTSLDDGQQVLLSMTDSSKTPHDNAFTESAVNSSSMCAVGGDNTNSVQSYDSIFKDMIQEFKVVVMQSCQEFCGSEEHESQSLKELEKLLQEALDIEENLLRQKDFMHRRLAAISQRLGHPQEPNL</sequence>
<comment type="caution">
    <text evidence="1">The sequence shown here is derived from an EMBL/GenBank/DDBJ whole genome shotgun (WGS) entry which is preliminary data.</text>
</comment>